<proteinExistence type="predicted"/>
<dbReference type="InterPro" id="IPR025669">
    <property type="entry name" value="AAA_dom"/>
</dbReference>
<reference evidence="2 3" key="1">
    <citation type="submission" date="2018-06" db="EMBL/GenBank/DDBJ databases">
        <authorList>
            <consortium name="Pathogen Informatics"/>
            <person name="Doyle S."/>
        </authorList>
    </citation>
    <scope>NUCLEOTIDE SEQUENCE [LARGE SCALE GENOMIC DNA]</scope>
    <source>
        <strain evidence="2 3">NCTC10283</strain>
    </source>
</reference>
<evidence type="ECO:0000313" key="3">
    <source>
        <dbReference type="Proteomes" id="UP000254209"/>
    </source>
</evidence>
<organism evidence="2 3">
    <name type="scientific">Alysiella crassa</name>
    <dbReference type="NCBI Taxonomy" id="153491"/>
    <lineage>
        <taxon>Bacteria</taxon>
        <taxon>Pseudomonadati</taxon>
        <taxon>Pseudomonadota</taxon>
        <taxon>Betaproteobacteria</taxon>
        <taxon>Neisseriales</taxon>
        <taxon>Neisseriaceae</taxon>
        <taxon>Alysiella</taxon>
    </lineage>
</organism>
<dbReference type="Proteomes" id="UP000254209">
    <property type="component" value="Unassembled WGS sequence"/>
</dbReference>
<protein>
    <submittedName>
        <fullName evidence="2">Sporulation initiation inhibitor protein soj</fullName>
    </submittedName>
</protein>
<dbReference type="SUPFAM" id="SSF52540">
    <property type="entry name" value="P-loop containing nucleoside triphosphate hydrolases"/>
    <property type="match status" value="1"/>
</dbReference>
<accession>A0A376BV43</accession>
<dbReference type="CDD" id="cd02042">
    <property type="entry name" value="ParAB_family"/>
    <property type="match status" value="1"/>
</dbReference>
<gene>
    <name evidence="2" type="primary">soj_3</name>
    <name evidence="2" type="ORF">NCTC10283_01758</name>
</gene>
<keyword evidence="3" id="KW-1185">Reference proteome</keyword>
<dbReference type="EMBL" id="UFSO01000003">
    <property type="protein sequence ID" value="SSY80204.1"/>
    <property type="molecule type" value="Genomic_DNA"/>
</dbReference>
<dbReference type="PANTHER" id="PTHR13696">
    <property type="entry name" value="P-LOOP CONTAINING NUCLEOSIDE TRIPHOSPHATE HYDROLASE"/>
    <property type="match status" value="1"/>
</dbReference>
<sequence length="271" mass="29489">MSQKHKVITICNQKGGVGKTTTAVNLAASLAHRNRKVLLIDIDPQGNATMGAGVDKNTFQFGTYHILLGEASMKQAIIPSESGQFDVIAANRDLTGVEIALMQRPAREMCLRDAIVQVRDEYDFILIDCPPTLSLLMLNGLAAADSVLIPMVCEYYALEGISDLLATIKKVRQTINPTLDITGVVFTMFTTQNNLSKEVSSQLKNYFGQRVFATTIPRNVRLAEAPSHGMPALAYDPKSKGAQAYLALADELLAVKLPASSIGYLKTVLRF</sequence>
<dbReference type="OrthoDB" id="9815116at2"/>
<evidence type="ECO:0000259" key="1">
    <source>
        <dbReference type="Pfam" id="PF13614"/>
    </source>
</evidence>
<dbReference type="Gene3D" id="3.40.50.300">
    <property type="entry name" value="P-loop containing nucleotide triphosphate hydrolases"/>
    <property type="match status" value="1"/>
</dbReference>
<dbReference type="Pfam" id="PF13614">
    <property type="entry name" value="AAA_31"/>
    <property type="match status" value="1"/>
</dbReference>
<dbReference type="FunFam" id="3.40.50.300:FF:000285">
    <property type="entry name" value="Sporulation initiation inhibitor Soj"/>
    <property type="match status" value="1"/>
</dbReference>
<dbReference type="InterPro" id="IPR050678">
    <property type="entry name" value="DNA_Partitioning_ATPase"/>
</dbReference>
<dbReference type="AlphaFoldDB" id="A0A376BV43"/>
<dbReference type="PANTHER" id="PTHR13696:SF52">
    <property type="entry name" value="PARA FAMILY PROTEIN CT_582"/>
    <property type="match status" value="1"/>
</dbReference>
<name>A0A376BV43_9NEIS</name>
<dbReference type="STRING" id="1120980.GCA_000745955_00014"/>
<evidence type="ECO:0000313" key="2">
    <source>
        <dbReference type="EMBL" id="SSY80204.1"/>
    </source>
</evidence>
<dbReference type="InterPro" id="IPR027417">
    <property type="entry name" value="P-loop_NTPase"/>
</dbReference>
<dbReference type="RefSeq" id="WP_034296172.1">
    <property type="nucleotide sequence ID" value="NZ_CP091519.2"/>
</dbReference>
<feature type="domain" description="AAA" evidence="1">
    <location>
        <begin position="6"/>
        <end position="181"/>
    </location>
</feature>